<protein>
    <submittedName>
        <fullName evidence="1">Uncharacterized protein</fullName>
    </submittedName>
</protein>
<sequence>MKSKFIIYPTILLFTVWVPLVKYYTNTPWQNACVLDYVDNMDKSNYKWYLYNIQWQNHIEPWNSKLLNWIQQYKTWRSIWCLMVSNNLFNDINNTFYCSVTYMIRKAPIDNKLKEPLWIIK</sequence>
<evidence type="ECO:0000313" key="1">
    <source>
        <dbReference type="EMBL" id="EKE27728.1"/>
    </source>
</evidence>
<dbReference type="AlphaFoldDB" id="K2FXN3"/>
<accession>K2FXN3</accession>
<gene>
    <name evidence="1" type="ORF">ACD_3C00164G0010</name>
</gene>
<proteinExistence type="predicted"/>
<comment type="caution">
    <text evidence="1">The sequence shown here is derived from an EMBL/GenBank/DDBJ whole genome shotgun (WGS) entry which is preliminary data.</text>
</comment>
<dbReference type="EMBL" id="AMFJ01000438">
    <property type="protein sequence ID" value="EKE27728.1"/>
    <property type="molecule type" value="Genomic_DNA"/>
</dbReference>
<reference evidence="1" key="1">
    <citation type="journal article" date="2012" name="Science">
        <title>Fermentation, hydrogen, and sulfur metabolism in multiple uncultivated bacterial phyla.</title>
        <authorList>
            <person name="Wrighton K.C."/>
            <person name="Thomas B.C."/>
            <person name="Sharon I."/>
            <person name="Miller C.S."/>
            <person name="Castelle C.J."/>
            <person name="VerBerkmoes N.C."/>
            <person name="Wilkins M.J."/>
            <person name="Hettich R.L."/>
            <person name="Lipton M.S."/>
            <person name="Williams K.H."/>
            <person name="Long P.E."/>
            <person name="Banfield J.F."/>
        </authorList>
    </citation>
    <scope>NUCLEOTIDE SEQUENCE [LARGE SCALE GENOMIC DNA]</scope>
</reference>
<name>K2FXN3_9BACT</name>
<organism evidence="1">
    <name type="scientific">uncultured bacterium</name>
    <name type="common">gcode 4</name>
    <dbReference type="NCBI Taxonomy" id="1234023"/>
    <lineage>
        <taxon>Bacteria</taxon>
        <taxon>environmental samples</taxon>
    </lineage>
</organism>